<dbReference type="AlphaFoldDB" id="Q24R28"/>
<evidence type="ECO:0000256" key="6">
    <source>
        <dbReference type="ARBA" id="ARBA00023004"/>
    </source>
</evidence>
<dbReference type="PANTHER" id="PTHR43742:SF6">
    <property type="entry name" value="OXIDOREDUCTASE YYAE-RELATED"/>
    <property type="match status" value="1"/>
</dbReference>
<name>Q24R28_DESHY</name>
<dbReference type="Pfam" id="PF01568">
    <property type="entry name" value="Molydop_binding"/>
    <property type="match status" value="1"/>
</dbReference>
<keyword evidence="3" id="KW-0500">Molybdenum</keyword>
<evidence type="ECO:0000259" key="8">
    <source>
        <dbReference type="PROSITE" id="PS51669"/>
    </source>
</evidence>
<dbReference type="SUPFAM" id="SSF50692">
    <property type="entry name" value="ADC-like"/>
    <property type="match status" value="1"/>
</dbReference>
<evidence type="ECO:0000256" key="4">
    <source>
        <dbReference type="ARBA" id="ARBA00022723"/>
    </source>
</evidence>
<sequence length="705" mass="78136">MNFQDHYPFQIKGGIHKMSQTYCNVCTADCPASCRLLTEVADGRIINIKGDPRDPYTRGKICAKGYALKELVYSPDRVLYPLKQQRKGSGNWQRISWEQAFLEIGNKLVGIAQDYGSLLPVSMNKFLGTTGLLSQSVEGFFSSLGPITALMGNPCVSAGTDAFILNYGALKKPLPEDMKNSRLILIWGANPAWTAIHQMRYIFEAQDQGAIVVVIDPIFTSTAARSDIYYRIRPGADGDLALGLAKILVEQNLIDHEFLNNFTFGWPEYRDYLETVDLSQVSSSTGIPLAELYELARLYGTTKPATIRLGPGIQRGPSGGQNARIIDCLAALTGNIGISGGNVHYTSYEQLLHTGKYGQLRLPYGARQRLSEHKIDNRILGTDWYTHLDTLDPPLKFLWIAGRNPVAQDPDSAQIIQALKTIDTVVVAEQTLSATAQMADYVLPVSSPFEFEDVVISFWHYGAAINQQAIPPLGESKSDFAIMHGLASMLHQLKPGLSSFPLHGDARTWLTQEFTSLNDFLGITDYRELAHHPARVNLPAVPWQDRQFPTASGLYEFYSFTAAFHQTPPLPIPVDQPVSSHSYPLRLMVSRSPITLNSQFYSIDLLRRLENLPLLLIHPDTGRQKNLAEGDLAKVYNEMGELELPVSFSLSLPPDIVLTYMGTEDIHNTLINTLLSFESTDLGKIFSGSPGIAYNNCFVNLVKMG</sequence>
<evidence type="ECO:0000313" key="9">
    <source>
        <dbReference type="EMBL" id="BAE85514.1"/>
    </source>
</evidence>
<dbReference type="PROSITE" id="PS00490">
    <property type="entry name" value="MOLYBDOPTERIN_PROK_2"/>
    <property type="match status" value="1"/>
</dbReference>
<evidence type="ECO:0000256" key="1">
    <source>
        <dbReference type="ARBA" id="ARBA00001942"/>
    </source>
</evidence>
<evidence type="ECO:0000313" key="10">
    <source>
        <dbReference type="Proteomes" id="UP000001946"/>
    </source>
</evidence>
<keyword evidence="7" id="KW-0411">Iron-sulfur</keyword>
<keyword evidence="10" id="KW-1185">Reference proteome</keyword>
<dbReference type="InterPro" id="IPR006963">
    <property type="entry name" value="Mopterin_OxRdtase_4Fe-4S_dom"/>
</dbReference>
<gene>
    <name evidence="9" type="ordered locus">DSY3725</name>
</gene>
<dbReference type="Gene3D" id="2.40.40.20">
    <property type="match status" value="1"/>
</dbReference>
<dbReference type="GO" id="GO:0016491">
    <property type="term" value="F:oxidoreductase activity"/>
    <property type="evidence" value="ECO:0007669"/>
    <property type="project" value="UniProtKB-KW"/>
</dbReference>
<dbReference type="HOGENOM" id="CLU_000422_13_3_9"/>
<dbReference type="KEGG" id="dsy:DSY3725"/>
<dbReference type="Gene3D" id="3.30.2070.10">
    <property type="entry name" value="Formate dehydrogenase/DMSO reductase"/>
    <property type="match status" value="1"/>
</dbReference>
<comment type="similarity">
    <text evidence="2">Belongs to the prokaryotic molybdopterin-containing oxidoreductase family.</text>
</comment>
<dbReference type="SMART" id="SM00926">
    <property type="entry name" value="Molybdop_Fe4S4"/>
    <property type="match status" value="1"/>
</dbReference>
<dbReference type="PANTHER" id="PTHR43742">
    <property type="entry name" value="TRIMETHYLAMINE-N-OXIDE REDUCTASE"/>
    <property type="match status" value="1"/>
</dbReference>
<dbReference type="PROSITE" id="PS51669">
    <property type="entry name" value="4FE4S_MOW_BIS_MGD"/>
    <property type="match status" value="1"/>
</dbReference>
<dbReference type="Pfam" id="PF04879">
    <property type="entry name" value="Molybdop_Fe4S4"/>
    <property type="match status" value="1"/>
</dbReference>
<dbReference type="EMBL" id="AP008230">
    <property type="protein sequence ID" value="BAE85514.1"/>
    <property type="molecule type" value="Genomic_DNA"/>
</dbReference>
<accession>Q24R28</accession>
<protein>
    <submittedName>
        <fullName evidence="9">Putative anaerobic dehydrogenase</fullName>
    </submittedName>
</protein>
<comment type="cofactor">
    <cofactor evidence="1">
        <name>Mo-bis(molybdopterin guanine dinucleotide)</name>
        <dbReference type="ChEBI" id="CHEBI:60539"/>
    </cofactor>
</comment>
<dbReference type="Gene3D" id="3.40.50.740">
    <property type="match status" value="1"/>
</dbReference>
<dbReference type="CDD" id="cd02766">
    <property type="entry name" value="MopB_3"/>
    <property type="match status" value="1"/>
</dbReference>
<evidence type="ECO:0000256" key="5">
    <source>
        <dbReference type="ARBA" id="ARBA00023002"/>
    </source>
</evidence>
<dbReference type="GO" id="GO:0051536">
    <property type="term" value="F:iron-sulfur cluster binding"/>
    <property type="evidence" value="ECO:0007669"/>
    <property type="project" value="UniProtKB-KW"/>
</dbReference>
<evidence type="ECO:0000256" key="7">
    <source>
        <dbReference type="ARBA" id="ARBA00023014"/>
    </source>
</evidence>
<proteinExistence type="inferred from homology"/>
<dbReference type="InterPro" id="IPR006656">
    <property type="entry name" value="Mopterin_OxRdtase"/>
</dbReference>
<reference evidence="9 10" key="1">
    <citation type="journal article" date="2006" name="J. Bacteriol.">
        <title>Complete genome sequence of the dehalorespiring bacterium Desulfitobacterium hafniense Y51 and comparison with Dehalococcoides ethenogenes 195.</title>
        <authorList>
            <person name="Nonaka H."/>
            <person name="Keresztes G."/>
            <person name="Shinoda Y."/>
            <person name="Ikenaga Y."/>
            <person name="Abe M."/>
            <person name="Naito K."/>
            <person name="Inatomi K."/>
            <person name="Furukawa K."/>
            <person name="Inui M."/>
            <person name="Yukawa H."/>
        </authorList>
    </citation>
    <scope>NUCLEOTIDE SEQUENCE [LARGE SCALE GENOMIC DNA]</scope>
    <source>
        <strain evidence="9 10">Y51</strain>
    </source>
</reference>
<dbReference type="GO" id="GO:0046872">
    <property type="term" value="F:metal ion binding"/>
    <property type="evidence" value="ECO:0007669"/>
    <property type="project" value="UniProtKB-KW"/>
</dbReference>
<dbReference type="STRING" id="138119.DSY3725"/>
<dbReference type="Gene3D" id="2.20.25.90">
    <property type="entry name" value="ADC-like domains"/>
    <property type="match status" value="1"/>
</dbReference>
<evidence type="ECO:0000256" key="2">
    <source>
        <dbReference type="ARBA" id="ARBA00010312"/>
    </source>
</evidence>
<dbReference type="InterPro" id="IPR006657">
    <property type="entry name" value="MoPterin_dinucl-bd_dom"/>
</dbReference>
<dbReference type="eggNOG" id="COG0243">
    <property type="taxonomic scope" value="Bacteria"/>
</dbReference>
<dbReference type="SUPFAM" id="SSF53706">
    <property type="entry name" value="Formate dehydrogenase/DMSO reductase, domains 1-3"/>
    <property type="match status" value="1"/>
</dbReference>
<feature type="domain" description="4Fe-4S Mo/W bis-MGD-type" evidence="8">
    <location>
        <begin position="19"/>
        <end position="76"/>
    </location>
</feature>
<dbReference type="Gene3D" id="3.40.228.10">
    <property type="entry name" value="Dimethylsulfoxide Reductase, domain 2"/>
    <property type="match status" value="1"/>
</dbReference>
<dbReference type="InterPro" id="IPR050612">
    <property type="entry name" value="Prok_Mopterin_Oxidored"/>
</dbReference>
<dbReference type="InterPro" id="IPR006655">
    <property type="entry name" value="Mopterin_OxRdtase_prok_CS"/>
</dbReference>
<dbReference type="GO" id="GO:0043546">
    <property type="term" value="F:molybdopterin cofactor binding"/>
    <property type="evidence" value="ECO:0007669"/>
    <property type="project" value="InterPro"/>
</dbReference>
<dbReference type="Proteomes" id="UP000001946">
    <property type="component" value="Chromosome"/>
</dbReference>
<keyword evidence="6" id="KW-0408">Iron</keyword>
<keyword evidence="5" id="KW-0560">Oxidoreductase</keyword>
<dbReference type="Pfam" id="PF00384">
    <property type="entry name" value="Molybdopterin"/>
    <property type="match status" value="1"/>
</dbReference>
<evidence type="ECO:0000256" key="3">
    <source>
        <dbReference type="ARBA" id="ARBA00022505"/>
    </source>
</evidence>
<keyword evidence="4" id="KW-0479">Metal-binding</keyword>
<dbReference type="InterPro" id="IPR009010">
    <property type="entry name" value="Asp_de-COase-like_dom_sf"/>
</dbReference>
<organism evidence="9 10">
    <name type="scientific">Desulfitobacterium hafniense (strain Y51)</name>
    <dbReference type="NCBI Taxonomy" id="138119"/>
    <lineage>
        <taxon>Bacteria</taxon>
        <taxon>Bacillati</taxon>
        <taxon>Bacillota</taxon>
        <taxon>Clostridia</taxon>
        <taxon>Eubacteriales</taxon>
        <taxon>Desulfitobacteriaceae</taxon>
        <taxon>Desulfitobacterium</taxon>
    </lineage>
</organism>